<feature type="domain" description="ATPase dynein-related AAA" evidence="1">
    <location>
        <begin position="232"/>
        <end position="406"/>
    </location>
</feature>
<gene>
    <name evidence="3" type="ORF">CQR37_13350</name>
</gene>
<dbReference type="Pfam" id="PF20296">
    <property type="entry name" value="MTaX1"/>
    <property type="match status" value="1"/>
</dbReference>
<organism evidence="3 4">
    <name type="scientific">Enterococcus faecium</name>
    <name type="common">Streptococcus faecium</name>
    <dbReference type="NCBI Taxonomy" id="1352"/>
    <lineage>
        <taxon>Bacteria</taxon>
        <taxon>Bacillati</taxon>
        <taxon>Bacillota</taxon>
        <taxon>Bacilli</taxon>
        <taxon>Lactobacillales</taxon>
        <taxon>Enterococcaceae</taxon>
        <taxon>Enterococcus</taxon>
    </lineage>
</organism>
<dbReference type="InterPro" id="IPR027417">
    <property type="entry name" value="P-loop_NTPase"/>
</dbReference>
<evidence type="ECO:0000313" key="3">
    <source>
        <dbReference type="EMBL" id="PHL20598.1"/>
    </source>
</evidence>
<dbReference type="GO" id="GO:0016887">
    <property type="term" value="F:ATP hydrolysis activity"/>
    <property type="evidence" value="ECO:0007669"/>
    <property type="project" value="InterPro"/>
</dbReference>
<dbReference type="PANTHER" id="PTHR37291">
    <property type="entry name" value="5-METHYLCYTOSINE-SPECIFIC RESTRICTION ENZYME B"/>
    <property type="match status" value="1"/>
</dbReference>
<dbReference type="EMBL" id="PCGC01000051">
    <property type="protein sequence ID" value="PHL20598.1"/>
    <property type="molecule type" value="Genomic_DNA"/>
</dbReference>
<dbReference type="RefSeq" id="WP_072538810.1">
    <property type="nucleotide sequence ID" value="NZ_JBPFMJ010000099.1"/>
</dbReference>
<dbReference type="InterPro" id="IPR011704">
    <property type="entry name" value="ATPase_dyneun-rel_AAA"/>
</dbReference>
<sequence>MAYQWALPDGQVVEGNYDSSIDSLKQEEAEKRLKSIFKQFHHNIDFREDPNEKEVYNVSVKYGNEQTKYTVCMKPMTPGGRSNLKDEQRIQQKADRWNYAIETKKKGAIPVLLGIYERNSEVIICAWKIKPSTSSSPLSKQIKISVIADAYEYGFSQQAFRNGNELVCAFRPEFLFFYLKNIIWIHDEFAKKMNKYDELKLVFDNEEEDEHQYNEEKYNSKLRDKFRQYIYFGAPGTGKSYQLNKDSKLFLPDKIERVTFHPNMTYGQFVGVFKPFPIEGDKITYRYVPGALMNQLVEALLHPESAFLLIVEELNRANVAAAFGDMFQLLDRKSDFSSEYPINISEDLNWYFENVIYKEPRNLKYVDNMKQSIKNGLIFPSNFYIWTTMNSADQGVMPMDTAFKRRWEQRYFGINDSYNMNEVEFSQYKKIIVKTLVGSDAPGLIAWNDIREFLNERLTLMKVPEDKLMGPYFISKSILESTNEQLTESFKTKVLMYLFDDAAKQRPNDIFALSQNKMMYSALIEAFNELGIGAFLNYESLQEKVEPYSE</sequence>
<evidence type="ECO:0000259" key="2">
    <source>
        <dbReference type="Pfam" id="PF20296"/>
    </source>
</evidence>
<name>A0A2G0E7Z6_ENTFC</name>
<protein>
    <submittedName>
        <fullName evidence="3">Uncharacterized protein</fullName>
    </submittedName>
</protein>
<dbReference type="AlphaFoldDB" id="A0A2G0E7Z6"/>
<proteinExistence type="predicted"/>
<dbReference type="PANTHER" id="PTHR37291:SF1">
    <property type="entry name" value="TYPE IV METHYL-DIRECTED RESTRICTION ENZYME ECOKMCRB SUBUNIT"/>
    <property type="match status" value="1"/>
</dbReference>
<dbReference type="Gene3D" id="3.40.50.300">
    <property type="entry name" value="P-loop containing nucleotide triphosphate hydrolases"/>
    <property type="match status" value="1"/>
</dbReference>
<dbReference type="Pfam" id="PF07728">
    <property type="entry name" value="AAA_5"/>
    <property type="match status" value="1"/>
</dbReference>
<evidence type="ECO:0000313" key="4">
    <source>
        <dbReference type="Proteomes" id="UP000224303"/>
    </source>
</evidence>
<feature type="domain" description="Methylase-associated X1" evidence="2">
    <location>
        <begin position="68"/>
        <end position="179"/>
    </location>
</feature>
<evidence type="ECO:0000259" key="1">
    <source>
        <dbReference type="Pfam" id="PF07728"/>
    </source>
</evidence>
<dbReference type="Proteomes" id="UP000224303">
    <property type="component" value="Unassembled WGS sequence"/>
</dbReference>
<dbReference type="GO" id="GO:0005524">
    <property type="term" value="F:ATP binding"/>
    <property type="evidence" value="ECO:0007669"/>
    <property type="project" value="InterPro"/>
</dbReference>
<comment type="caution">
    <text evidence="3">The sequence shown here is derived from an EMBL/GenBank/DDBJ whole genome shotgun (WGS) entry which is preliminary data.</text>
</comment>
<dbReference type="InterPro" id="IPR052934">
    <property type="entry name" value="Methyl-DNA_Rec/Restrict_Enz"/>
</dbReference>
<accession>A0A2G0E7Z6</accession>
<reference evidence="3 4" key="1">
    <citation type="submission" date="2017-10" db="EMBL/GenBank/DDBJ databases">
        <title>Draft genomes of the Enterococcus faecium isolated from human feces before and after Helicobacter pylori eradication therapy.</title>
        <authorList>
            <person name="Prianichniikov N.A."/>
            <person name="Glushchenko O.E."/>
            <person name="Malakhova M.V."/>
        </authorList>
    </citation>
    <scope>NUCLEOTIDE SEQUENCE [LARGE SCALE GENOMIC DNA]</scope>
    <source>
        <strain evidence="3 4">Hp_5-7</strain>
    </source>
</reference>
<dbReference type="InterPro" id="IPR046894">
    <property type="entry name" value="MTaX1"/>
</dbReference>